<evidence type="ECO:0000256" key="3">
    <source>
        <dbReference type="ARBA" id="ARBA00023002"/>
    </source>
</evidence>
<dbReference type="SUPFAM" id="SSF51430">
    <property type="entry name" value="NAD(P)-linked oxidoreductase"/>
    <property type="match status" value="1"/>
</dbReference>
<sequence>MIPCFKLHNGVEVPAIGLGTYRIPNDEEAVRCVRDAVAAGYRSIDTAMFYHNEEWLGKGVRECGVPREEMYVTTKLWNDSHGYEPALKAFAASLRRLGLTYVDEYLIHWPGFDVEAFVQTWKAFETLYKDGLVRVIGVSNFMDWQLKVLMERCEIKPMVNQIETHPLFQPAQAIRFCRENGIQVEAWRPIAHGKLDRGALLDAAKKYGKTPAQITMRWHYQNGCRAIPKTTHKERMAENVDIFDFSLTEREMERITNLNTYVRTGESPDEFFLTVKRGSV</sequence>
<dbReference type="PANTHER" id="PTHR43827:SF3">
    <property type="entry name" value="NADP-DEPENDENT OXIDOREDUCTASE DOMAIN-CONTAINING PROTEIN"/>
    <property type="match status" value="1"/>
</dbReference>
<dbReference type="Proteomes" id="UP000606889">
    <property type="component" value="Unassembled WGS sequence"/>
</dbReference>
<dbReference type="PIRSF" id="PIRSF000097">
    <property type="entry name" value="AKR"/>
    <property type="match status" value="1"/>
</dbReference>
<dbReference type="PROSITE" id="PS00062">
    <property type="entry name" value="ALDOKETO_REDUCTASE_2"/>
    <property type="match status" value="1"/>
</dbReference>
<evidence type="ECO:0000256" key="1">
    <source>
        <dbReference type="ARBA" id="ARBA00007905"/>
    </source>
</evidence>
<dbReference type="PANTHER" id="PTHR43827">
    <property type="entry name" value="2,5-DIKETO-D-GLUCONIC ACID REDUCTASE"/>
    <property type="match status" value="1"/>
</dbReference>
<keyword evidence="6" id="KW-1185">Reference proteome</keyword>
<dbReference type="PROSITE" id="PS00798">
    <property type="entry name" value="ALDOKETO_REDUCTASE_1"/>
    <property type="match status" value="1"/>
</dbReference>
<name>A0ABR7EDJ9_9FIRM</name>
<dbReference type="PRINTS" id="PR00069">
    <property type="entry name" value="ALDKETRDTASE"/>
</dbReference>
<dbReference type="Pfam" id="PF00248">
    <property type="entry name" value="Aldo_ket_red"/>
    <property type="match status" value="1"/>
</dbReference>
<dbReference type="RefSeq" id="WP_186856958.1">
    <property type="nucleotide sequence ID" value="NZ_JACOON010000002.1"/>
</dbReference>
<proteinExistence type="inferred from homology"/>
<evidence type="ECO:0000313" key="5">
    <source>
        <dbReference type="EMBL" id="MBC5647421.1"/>
    </source>
</evidence>
<evidence type="ECO:0000256" key="2">
    <source>
        <dbReference type="ARBA" id="ARBA00022857"/>
    </source>
</evidence>
<dbReference type="InterPro" id="IPR020471">
    <property type="entry name" value="AKR"/>
</dbReference>
<dbReference type="PROSITE" id="PS00063">
    <property type="entry name" value="ALDOKETO_REDUCTASE_3"/>
    <property type="match status" value="1"/>
</dbReference>
<evidence type="ECO:0000259" key="4">
    <source>
        <dbReference type="Pfam" id="PF00248"/>
    </source>
</evidence>
<reference evidence="5 6" key="1">
    <citation type="submission" date="2020-08" db="EMBL/GenBank/DDBJ databases">
        <title>Genome public.</title>
        <authorList>
            <person name="Liu C."/>
            <person name="Sun Q."/>
        </authorList>
    </citation>
    <scope>NUCLEOTIDE SEQUENCE [LARGE SCALE GENOMIC DNA]</scope>
    <source>
        <strain evidence="5 6">NSJ-35</strain>
    </source>
</reference>
<protein>
    <submittedName>
        <fullName evidence="5">Aldo/keto reductase</fullName>
    </submittedName>
</protein>
<comment type="caution">
    <text evidence="5">The sequence shown here is derived from an EMBL/GenBank/DDBJ whole genome shotgun (WGS) entry which is preliminary data.</text>
</comment>
<organism evidence="5 6">
    <name type="scientific">Christensenella tenuis</name>
    <dbReference type="NCBI Taxonomy" id="2763033"/>
    <lineage>
        <taxon>Bacteria</taxon>
        <taxon>Bacillati</taxon>
        <taxon>Bacillota</taxon>
        <taxon>Clostridia</taxon>
        <taxon>Christensenellales</taxon>
        <taxon>Christensenellaceae</taxon>
        <taxon>Christensenella</taxon>
    </lineage>
</organism>
<comment type="similarity">
    <text evidence="1">Belongs to the aldo/keto reductase family.</text>
</comment>
<dbReference type="EMBL" id="JACOON010000002">
    <property type="protein sequence ID" value="MBC5647421.1"/>
    <property type="molecule type" value="Genomic_DNA"/>
</dbReference>
<gene>
    <name evidence="5" type="ORF">H8S18_03650</name>
</gene>
<accession>A0ABR7EDJ9</accession>
<feature type="domain" description="NADP-dependent oxidoreductase" evidence="4">
    <location>
        <begin position="16"/>
        <end position="259"/>
    </location>
</feature>
<keyword evidence="2" id="KW-0521">NADP</keyword>
<dbReference type="InterPro" id="IPR023210">
    <property type="entry name" value="NADP_OxRdtase_dom"/>
</dbReference>
<evidence type="ECO:0000313" key="6">
    <source>
        <dbReference type="Proteomes" id="UP000606889"/>
    </source>
</evidence>
<keyword evidence="3" id="KW-0560">Oxidoreductase</keyword>
<dbReference type="InterPro" id="IPR018170">
    <property type="entry name" value="Aldo/ket_reductase_CS"/>
</dbReference>
<dbReference type="InterPro" id="IPR036812">
    <property type="entry name" value="NAD(P)_OxRdtase_dom_sf"/>
</dbReference>
<dbReference type="Gene3D" id="3.20.20.100">
    <property type="entry name" value="NADP-dependent oxidoreductase domain"/>
    <property type="match status" value="1"/>
</dbReference>